<accession>A0A2M8ET12</accession>
<sequence>MSKETLAELIERIEGFSKIGDEEKASLQKGVLYFGTYIAEAGERMPTRDMGGEIDTQGRFFTALHVLLDLSGQGIPEELLRKIIDLAGHRVGARYNPEYEIKEETEGVVFEERGV</sequence>
<name>A0A2M8ET12_9BACT</name>
<dbReference type="Proteomes" id="UP000229816">
    <property type="component" value="Unassembled WGS sequence"/>
</dbReference>
<organism evidence="1 2">
    <name type="scientific">Candidatus Shapirobacteria bacterium CG_4_9_14_0_2_um_filter_39_11</name>
    <dbReference type="NCBI Taxonomy" id="1974478"/>
    <lineage>
        <taxon>Bacteria</taxon>
        <taxon>Candidatus Shapironibacteriota</taxon>
    </lineage>
</organism>
<evidence type="ECO:0000313" key="1">
    <source>
        <dbReference type="EMBL" id="PJC28264.1"/>
    </source>
</evidence>
<evidence type="ECO:0000313" key="2">
    <source>
        <dbReference type="Proteomes" id="UP000229816"/>
    </source>
</evidence>
<gene>
    <name evidence="1" type="ORF">CO054_01085</name>
</gene>
<comment type="caution">
    <text evidence="1">The sequence shown here is derived from an EMBL/GenBank/DDBJ whole genome shotgun (WGS) entry which is preliminary data.</text>
</comment>
<proteinExistence type="predicted"/>
<protein>
    <submittedName>
        <fullName evidence="1">Uncharacterized protein</fullName>
    </submittedName>
</protein>
<reference evidence="2" key="1">
    <citation type="submission" date="2017-09" db="EMBL/GenBank/DDBJ databases">
        <title>Depth-based differentiation of microbial function through sediment-hosted aquifers and enrichment of novel symbionts in the deep terrestrial subsurface.</title>
        <authorList>
            <person name="Probst A.J."/>
            <person name="Ladd B."/>
            <person name="Jarett J.K."/>
            <person name="Geller-Mcgrath D.E."/>
            <person name="Sieber C.M.K."/>
            <person name="Emerson J.B."/>
            <person name="Anantharaman K."/>
            <person name="Thomas B.C."/>
            <person name="Malmstrom R."/>
            <person name="Stieglmeier M."/>
            <person name="Klingl A."/>
            <person name="Woyke T."/>
            <person name="Ryan C.M."/>
            <person name="Banfield J.F."/>
        </authorList>
    </citation>
    <scope>NUCLEOTIDE SEQUENCE [LARGE SCALE GENOMIC DNA]</scope>
</reference>
<dbReference type="AlphaFoldDB" id="A0A2M8ET12"/>
<dbReference type="EMBL" id="PFSF01000023">
    <property type="protein sequence ID" value="PJC28264.1"/>
    <property type="molecule type" value="Genomic_DNA"/>
</dbReference>